<dbReference type="Proteomes" id="UP000184330">
    <property type="component" value="Unassembled WGS sequence"/>
</dbReference>
<organism evidence="1 2">
    <name type="scientific">Phialocephala subalpina</name>
    <dbReference type="NCBI Taxonomy" id="576137"/>
    <lineage>
        <taxon>Eukaryota</taxon>
        <taxon>Fungi</taxon>
        <taxon>Dikarya</taxon>
        <taxon>Ascomycota</taxon>
        <taxon>Pezizomycotina</taxon>
        <taxon>Leotiomycetes</taxon>
        <taxon>Helotiales</taxon>
        <taxon>Mollisiaceae</taxon>
        <taxon>Phialocephala</taxon>
        <taxon>Phialocephala fortinii species complex</taxon>
    </lineage>
</organism>
<proteinExistence type="predicted"/>
<dbReference type="AlphaFoldDB" id="A0A1L7X653"/>
<evidence type="ECO:0000313" key="1">
    <source>
        <dbReference type="EMBL" id="CZR60474.1"/>
    </source>
</evidence>
<protein>
    <submittedName>
        <fullName evidence="1">Uncharacterized protein</fullName>
    </submittedName>
</protein>
<dbReference type="EMBL" id="FJOG01000016">
    <property type="protein sequence ID" value="CZR60474.1"/>
    <property type="molecule type" value="Genomic_DNA"/>
</dbReference>
<gene>
    <name evidence="1" type="ORF">PAC_10370</name>
</gene>
<reference evidence="1 2" key="1">
    <citation type="submission" date="2016-03" db="EMBL/GenBank/DDBJ databases">
        <authorList>
            <person name="Ploux O."/>
        </authorList>
    </citation>
    <scope>NUCLEOTIDE SEQUENCE [LARGE SCALE GENOMIC DNA]</scope>
    <source>
        <strain evidence="1 2">UAMH 11012</strain>
    </source>
</reference>
<sequence length="166" mass="18528">MVSSYLKPTLLPVPPLILTPFSAFALPTTNPSYKPTQLASRQDGQVHAAQYDKNTGEIVCMKTGNPNKCKLRITSTVDTNTWVTVYDHDCKALSWEYSGKIQGPNDHWSIFSELRYTVDLFFQSGNWNDTPLLKYSTGIFGAPLGNAICVNTRDSLRQSCLIPFDC</sequence>
<keyword evidence="2" id="KW-1185">Reference proteome</keyword>
<name>A0A1L7X653_9HELO</name>
<accession>A0A1L7X653</accession>
<evidence type="ECO:0000313" key="2">
    <source>
        <dbReference type="Proteomes" id="UP000184330"/>
    </source>
</evidence>